<gene>
    <name evidence="1" type="ORF">M0R45_000207</name>
</gene>
<evidence type="ECO:0000313" key="1">
    <source>
        <dbReference type="EMBL" id="KAK9907836.1"/>
    </source>
</evidence>
<proteinExistence type="predicted"/>
<keyword evidence="2" id="KW-1185">Reference proteome</keyword>
<comment type="caution">
    <text evidence="1">The sequence shown here is derived from an EMBL/GenBank/DDBJ whole genome shotgun (WGS) entry which is preliminary data.</text>
</comment>
<name>A0AAW1VQX0_RUBAR</name>
<accession>A0AAW1VQX0</accession>
<dbReference type="EMBL" id="JBEDUW010000014">
    <property type="protein sequence ID" value="KAK9907836.1"/>
    <property type="molecule type" value="Genomic_DNA"/>
</dbReference>
<dbReference type="Proteomes" id="UP001457282">
    <property type="component" value="Unassembled WGS sequence"/>
</dbReference>
<organism evidence="1 2">
    <name type="scientific">Rubus argutus</name>
    <name type="common">Southern blackberry</name>
    <dbReference type="NCBI Taxonomy" id="59490"/>
    <lineage>
        <taxon>Eukaryota</taxon>
        <taxon>Viridiplantae</taxon>
        <taxon>Streptophyta</taxon>
        <taxon>Embryophyta</taxon>
        <taxon>Tracheophyta</taxon>
        <taxon>Spermatophyta</taxon>
        <taxon>Magnoliopsida</taxon>
        <taxon>eudicotyledons</taxon>
        <taxon>Gunneridae</taxon>
        <taxon>Pentapetalae</taxon>
        <taxon>rosids</taxon>
        <taxon>fabids</taxon>
        <taxon>Rosales</taxon>
        <taxon>Rosaceae</taxon>
        <taxon>Rosoideae</taxon>
        <taxon>Rosoideae incertae sedis</taxon>
        <taxon>Rubus</taxon>
    </lineage>
</organism>
<protein>
    <submittedName>
        <fullName evidence="1">Uncharacterized protein</fullName>
    </submittedName>
</protein>
<sequence>MVSVNLMGGSGAAIAEEHGLKDLSSSRYVELQFAAARRAGLGSFTASLCETHGGGDRLELKATVVKDRAGGWVRDDGIDGEMVAAMVLVLNVVLRWSDSSVINCSGQGAGQDEAVMLQWFCDEGRGHKWQSYNGFGFDGSHGVENRERFGWLEWFWLE</sequence>
<evidence type="ECO:0000313" key="2">
    <source>
        <dbReference type="Proteomes" id="UP001457282"/>
    </source>
</evidence>
<reference evidence="1 2" key="1">
    <citation type="journal article" date="2023" name="G3 (Bethesda)">
        <title>A chromosome-length genome assembly and annotation of blackberry (Rubus argutus, cv. 'Hillquist').</title>
        <authorList>
            <person name="Bruna T."/>
            <person name="Aryal R."/>
            <person name="Dudchenko O."/>
            <person name="Sargent D.J."/>
            <person name="Mead D."/>
            <person name="Buti M."/>
            <person name="Cavallini A."/>
            <person name="Hytonen T."/>
            <person name="Andres J."/>
            <person name="Pham M."/>
            <person name="Weisz D."/>
            <person name="Mascagni F."/>
            <person name="Usai G."/>
            <person name="Natali L."/>
            <person name="Bassil N."/>
            <person name="Fernandez G.E."/>
            <person name="Lomsadze A."/>
            <person name="Armour M."/>
            <person name="Olukolu B."/>
            <person name="Poorten T."/>
            <person name="Britton C."/>
            <person name="Davik J."/>
            <person name="Ashrafi H."/>
            <person name="Aiden E.L."/>
            <person name="Borodovsky M."/>
            <person name="Worthington M."/>
        </authorList>
    </citation>
    <scope>NUCLEOTIDE SEQUENCE [LARGE SCALE GENOMIC DNA]</scope>
    <source>
        <strain evidence="1">PI 553951</strain>
    </source>
</reference>
<dbReference type="AlphaFoldDB" id="A0AAW1VQX0"/>